<dbReference type="Pfam" id="PF03099">
    <property type="entry name" value="BPL_LplA_LipB"/>
    <property type="match status" value="1"/>
</dbReference>
<reference evidence="6 7" key="1">
    <citation type="submission" date="2018-12" db="EMBL/GenBank/DDBJ databases">
        <title>The whole draft genome of Aquabacterium sp. SJQ9.</title>
        <authorList>
            <person name="Sun L."/>
            <person name="Gao X."/>
            <person name="Chen W."/>
            <person name="Huang K."/>
        </authorList>
    </citation>
    <scope>NUCLEOTIDE SEQUENCE [LARGE SCALE GENOMIC DNA]</scope>
    <source>
        <strain evidence="6 7">SJQ9</strain>
    </source>
</reference>
<dbReference type="InterPro" id="IPR045864">
    <property type="entry name" value="aa-tRNA-synth_II/BPL/LPL"/>
</dbReference>
<organism evidence="6 7">
    <name type="scientific">Aquabacterium soli</name>
    <dbReference type="NCBI Taxonomy" id="2493092"/>
    <lineage>
        <taxon>Bacteria</taxon>
        <taxon>Pseudomonadati</taxon>
        <taxon>Pseudomonadota</taxon>
        <taxon>Betaproteobacteria</taxon>
        <taxon>Burkholderiales</taxon>
        <taxon>Aquabacterium</taxon>
    </lineage>
</organism>
<dbReference type="SUPFAM" id="SSF55681">
    <property type="entry name" value="Class II aaRS and biotin synthetases"/>
    <property type="match status" value="1"/>
</dbReference>
<dbReference type="Gene3D" id="3.30.930.10">
    <property type="entry name" value="Bira Bifunctional Protein, Domain 2"/>
    <property type="match status" value="1"/>
</dbReference>
<evidence type="ECO:0000313" key="7">
    <source>
        <dbReference type="Proteomes" id="UP000269265"/>
    </source>
</evidence>
<dbReference type="PROSITE" id="PS51733">
    <property type="entry name" value="BPL_LPL_CATALYTIC"/>
    <property type="match status" value="1"/>
</dbReference>
<evidence type="ECO:0000256" key="3">
    <source>
        <dbReference type="ARBA" id="ARBA00024227"/>
    </source>
</evidence>
<dbReference type="PANTHER" id="PTHR12835">
    <property type="entry name" value="BIOTIN PROTEIN LIGASE"/>
    <property type="match status" value="1"/>
</dbReference>
<gene>
    <name evidence="6" type="ORF">EIP75_16485</name>
</gene>
<name>A0A3R8T3Q3_9BURK</name>
<dbReference type="Gene3D" id="2.30.30.100">
    <property type="match status" value="1"/>
</dbReference>
<dbReference type="AlphaFoldDB" id="A0A3R8T3Q3"/>
<dbReference type="Pfam" id="PF02237">
    <property type="entry name" value="BPL_C"/>
    <property type="match status" value="1"/>
</dbReference>
<dbReference type="GO" id="GO:0004077">
    <property type="term" value="F:biotin--[biotin carboxyl-carrier protein] ligase activity"/>
    <property type="evidence" value="ECO:0007669"/>
    <property type="project" value="UniProtKB-EC"/>
</dbReference>
<dbReference type="PANTHER" id="PTHR12835:SF5">
    <property type="entry name" value="BIOTIN--PROTEIN LIGASE"/>
    <property type="match status" value="1"/>
</dbReference>
<evidence type="ECO:0000259" key="5">
    <source>
        <dbReference type="PROSITE" id="PS51733"/>
    </source>
</evidence>
<accession>A0A3R8T3Q3</accession>
<dbReference type="OrthoDB" id="9807064at2"/>
<dbReference type="InterPro" id="IPR004408">
    <property type="entry name" value="Biotin_CoA_COase_ligase"/>
</dbReference>
<comment type="caution">
    <text evidence="6">The sequence shown here is derived from an EMBL/GenBank/DDBJ whole genome shotgun (WGS) entry which is preliminary data.</text>
</comment>
<dbReference type="CDD" id="cd16442">
    <property type="entry name" value="BPL"/>
    <property type="match status" value="1"/>
</dbReference>
<evidence type="ECO:0000256" key="2">
    <source>
        <dbReference type="ARBA" id="ARBA00023267"/>
    </source>
</evidence>
<sequence length="288" mass="30281">MDQGLADLNRAAEQLWLAAQPDWPTLSVEVLPEVGSTNAHALAMGRDGARDPVVVTAWRQTAGRGRAGRQWDAQPGQTLTVSLALPLRLAEVPGGGSALSLAVGLWTAQALDKLRSGAGAHALQLKWPNDLWVDDRKLAGILIEAIQGPALAPEQRWVVIGLGLNLAGTPAALQRERTDAATGLGLALTPGQAMVAVVPALLQGLQQFEHTGFSPLRQAYAARDALLGRHVALWKHMQAPLGGATASDAEGLARGVDDHGALLVDDGRGTLIPWSIGEVSVRPRPHPL</sequence>
<dbReference type="NCBIfam" id="TIGR00121">
    <property type="entry name" value="birA_ligase"/>
    <property type="match status" value="1"/>
</dbReference>
<keyword evidence="2" id="KW-0092">Biotin</keyword>
<dbReference type="Proteomes" id="UP000269265">
    <property type="component" value="Unassembled WGS sequence"/>
</dbReference>
<dbReference type="GO" id="GO:0005737">
    <property type="term" value="C:cytoplasm"/>
    <property type="evidence" value="ECO:0007669"/>
    <property type="project" value="TreeGrafter"/>
</dbReference>
<keyword evidence="1 6" id="KW-0436">Ligase</keyword>
<dbReference type="InterPro" id="IPR004143">
    <property type="entry name" value="BPL_LPL_catalytic"/>
</dbReference>
<evidence type="ECO:0000313" key="6">
    <source>
        <dbReference type="EMBL" id="RRS03283.1"/>
    </source>
</evidence>
<feature type="domain" description="BPL/LPL catalytic" evidence="5">
    <location>
        <begin position="9"/>
        <end position="209"/>
    </location>
</feature>
<dbReference type="InterPro" id="IPR003142">
    <property type="entry name" value="BPL_C"/>
</dbReference>
<dbReference type="EC" id="6.3.4.15" evidence="3"/>
<dbReference type="RefSeq" id="WP_125244375.1">
    <property type="nucleotide sequence ID" value="NZ_RSED01000013.1"/>
</dbReference>
<evidence type="ECO:0000256" key="4">
    <source>
        <dbReference type="ARBA" id="ARBA00047846"/>
    </source>
</evidence>
<comment type="catalytic activity">
    <reaction evidence="4">
        <text>biotin + L-lysyl-[protein] + ATP = N(6)-biotinyl-L-lysyl-[protein] + AMP + diphosphate + H(+)</text>
        <dbReference type="Rhea" id="RHEA:11756"/>
        <dbReference type="Rhea" id="RHEA-COMP:9752"/>
        <dbReference type="Rhea" id="RHEA-COMP:10505"/>
        <dbReference type="ChEBI" id="CHEBI:15378"/>
        <dbReference type="ChEBI" id="CHEBI:29969"/>
        <dbReference type="ChEBI" id="CHEBI:30616"/>
        <dbReference type="ChEBI" id="CHEBI:33019"/>
        <dbReference type="ChEBI" id="CHEBI:57586"/>
        <dbReference type="ChEBI" id="CHEBI:83144"/>
        <dbReference type="ChEBI" id="CHEBI:456215"/>
        <dbReference type="EC" id="6.3.4.15"/>
    </reaction>
</comment>
<dbReference type="EMBL" id="RSED01000013">
    <property type="protein sequence ID" value="RRS03283.1"/>
    <property type="molecule type" value="Genomic_DNA"/>
</dbReference>
<evidence type="ECO:0000256" key="1">
    <source>
        <dbReference type="ARBA" id="ARBA00022598"/>
    </source>
</evidence>
<protein>
    <recommendedName>
        <fullName evidence="3">biotin--[biotin carboxyl-carrier protein] ligase</fullName>
        <ecNumber evidence="3">6.3.4.15</ecNumber>
    </recommendedName>
</protein>
<keyword evidence="7" id="KW-1185">Reference proteome</keyword>
<proteinExistence type="predicted"/>